<evidence type="ECO:0000313" key="2">
    <source>
        <dbReference type="EMBL" id="KAJ3478904.1"/>
    </source>
</evidence>
<reference evidence="2" key="1">
    <citation type="submission" date="2022-07" db="EMBL/GenBank/DDBJ databases">
        <title>Genome Sequence of Physisporinus lineatus.</title>
        <authorList>
            <person name="Buettner E."/>
        </authorList>
    </citation>
    <scope>NUCLEOTIDE SEQUENCE</scope>
    <source>
        <strain evidence="2">VT162</strain>
    </source>
</reference>
<name>A0AAD5YF79_9APHY</name>
<organism evidence="2 3">
    <name type="scientific">Meripilus lineatus</name>
    <dbReference type="NCBI Taxonomy" id="2056292"/>
    <lineage>
        <taxon>Eukaryota</taxon>
        <taxon>Fungi</taxon>
        <taxon>Dikarya</taxon>
        <taxon>Basidiomycota</taxon>
        <taxon>Agaricomycotina</taxon>
        <taxon>Agaricomycetes</taxon>
        <taxon>Polyporales</taxon>
        <taxon>Meripilaceae</taxon>
        <taxon>Meripilus</taxon>
    </lineage>
</organism>
<sequence>MYCELPAQDPPHLRTVLEQCAETLKELVLGVHLSDDTISDSFLPELVHCSALEDVGLSIVDPGATGVPRFLRSFLLSLPRSLRTIGIRFQDRWETVFSVHQEEWQALDKMLSEEFPALSHVEILWDTEERHTVDSDSDSNESEEERRSFTGPPNHEQVMDHLIMLDEMCILEDVLPSLYKRGILWCGDSGSAITEVVLVAKANSPASLSFLQLLRVPLDALVNIEDQY</sequence>
<dbReference type="EMBL" id="JANAWD010000475">
    <property type="protein sequence ID" value="KAJ3478904.1"/>
    <property type="molecule type" value="Genomic_DNA"/>
</dbReference>
<dbReference type="Proteomes" id="UP001212997">
    <property type="component" value="Unassembled WGS sequence"/>
</dbReference>
<feature type="region of interest" description="Disordered" evidence="1">
    <location>
        <begin position="130"/>
        <end position="155"/>
    </location>
</feature>
<accession>A0AAD5YF79</accession>
<protein>
    <submittedName>
        <fullName evidence="2">Uncharacterized protein</fullName>
    </submittedName>
</protein>
<evidence type="ECO:0000313" key="3">
    <source>
        <dbReference type="Proteomes" id="UP001212997"/>
    </source>
</evidence>
<keyword evidence="3" id="KW-1185">Reference proteome</keyword>
<gene>
    <name evidence="2" type="ORF">NLI96_g9433</name>
</gene>
<comment type="caution">
    <text evidence="2">The sequence shown here is derived from an EMBL/GenBank/DDBJ whole genome shotgun (WGS) entry which is preliminary data.</text>
</comment>
<proteinExistence type="predicted"/>
<evidence type="ECO:0000256" key="1">
    <source>
        <dbReference type="SAM" id="MobiDB-lite"/>
    </source>
</evidence>
<dbReference type="AlphaFoldDB" id="A0AAD5YF79"/>